<dbReference type="KEGG" id="spap:H3Z74_11895"/>
<protein>
    <submittedName>
        <fullName evidence="2">Filamentous hemagglutinin N-terminal domain-containing protein</fullName>
    </submittedName>
</protein>
<name>A0A7H0LQ15_9SPHN</name>
<proteinExistence type="predicted"/>
<evidence type="ECO:0000313" key="3">
    <source>
        <dbReference type="Proteomes" id="UP000516148"/>
    </source>
</evidence>
<evidence type="ECO:0000259" key="1">
    <source>
        <dbReference type="Pfam" id="PF18657"/>
    </source>
</evidence>
<gene>
    <name evidence="2" type="ORF">H3Z74_11895</name>
</gene>
<dbReference type="Gene3D" id="2.160.20.10">
    <property type="entry name" value="Single-stranded right-handed beta-helix, Pectin lyase-like"/>
    <property type="match status" value="1"/>
</dbReference>
<feature type="domain" description="YDG" evidence="1">
    <location>
        <begin position="1037"/>
        <end position="1103"/>
    </location>
</feature>
<sequence length="1116" mass="110827">MTGRTDNIAVLNRDISGHASQVLGKITSDPNVGVYLINREGIYFGGQSSVNTGSFFASDIDLSNDNDFLNGSSTLRFSVSGSVNGGYGILFGQEGTVGTKITTTSNAGVTGGRMGDLVILGRRITEQGFRVPTLTANGGDVALVVARDVTIQNSPGSPLSLTVTTGVPDARLLLSGVTIKGRNVLIGAFGETATSIDMIDASITATGAALTDRGVVLTADVAVPGITIADDSVFAADGYIRAFNNSIVSAHDINLAASGRYQLGSIRAAGAADLYAGASDSTINSVEGKSANFYGNGPASVQNSVVTTGGDLSVTSSLFYAGSMNIAGNIVGMPSGSFISTGGATVAGTVSITADGIALQDLVANGKITLTSSKGVSGRSLRSTMGDLTLTGPTGIIFDTVYAGGKLNLTSDTQVYVGDGMGVGGVTIGSSTALLGLGNVAAGANADLVLNGLALISFNNGNITVLPTLSAGRDITVTTGGQISTKTIDAGRNLSITAVDWLSADKLTAASGDVSVTVTGGALSPGSGYNVSINSISAGTSASVSGLALYVGNATGGANLTLTAGEDVYLTSASSGGSIGVTATNGVVNVLGNITAGGDYAVSGKAGISVSGVQLAKGALTLATSSGGIWGYGVELRSNSDGIGNEALSLSALSDIVLRGGSKLFGGPMDQSDIAIRSGGEMLFQAGSNLSGRNLILSGATFINDAGSNLLTASGHWVIYLARPNGLNTYGNLDSHNTAIWNATLATRAPDTISGNRYVFAFQPTLTFSTVDFSKIYGVTLNGSSGIPFGITGYQPGIDGAFLADTSSTAFSGVPLIGSNGFAERATVAGGAYGTSITLGSLQSDAGYAFAFTNPGMLTVIPKAITGTVTANSKIYDGAATGSGTVALNGVLSGDGVGTTGTVFTFANKNAGIGKTVTVSGTQLTGDDSGNYALTFPTTVLADILQKALTGTITANNKVYDGTVTGTGAIVLNGVVSGDDVGTTGTMFSFANKNAATGKTVNVSGTTLSGPDAANYTLTLPASALADIFKKAIAGSISVNGKTYDGTTSATGVVTLNGVVAGDAVGTSGTAMAFADKNAGTGKTVNVSGTTLTGGDAGNYTLTIPTSAFADILKKP</sequence>
<dbReference type="EMBL" id="CP061038">
    <property type="protein sequence ID" value="QNQ11768.1"/>
    <property type="molecule type" value="Genomic_DNA"/>
</dbReference>
<accession>A0A7H0LQ15</accession>
<reference evidence="2 3" key="1">
    <citation type="submission" date="2020-09" db="EMBL/GenBank/DDBJ databases">
        <title>Sphingomonas sp., a new species isolated from pork steak.</title>
        <authorList>
            <person name="Heidler von Heilborn D."/>
        </authorList>
    </citation>
    <scope>NUCLEOTIDE SEQUENCE [LARGE SCALE GENOMIC DNA]</scope>
    <source>
        <strain evidence="3">S8-3T</strain>
    </source>
</reference>
<evidence type="ECO:0000313" key="2">
    <source>
        <dbReference type="EMBL" id="QNQ11768.1"/>
    </source>
</evidence>
<keyword evidence="3" id="KW-1185">Reference proteome</keyword>
<dbReference type="Proteomes" id="UP000516148">
    <property type="component" value="Chromosome"/>
</dbReference>
<dbReference type="InterPro" id="IPR012334">
    <property type="entry name" value="Pectin_lyas_fold"/>
</dbReference>
<dbReference type="InterPro" id="IPR041248">
    <property type="entry name" value="YDG"/>
</dbReference>
<feature type="domain" description="YDG" evidence="1">
    <location>
        <begin position="862"/>
        <end position="935"/>
    </location>
</feature>
<dbReference type="NCBIfam" id="TIGR01901">
    <property type="entry name" value="adhes_NPXG"/>
    <property type="match status" value="1"/>
</dbReference>
<dbReference type="Pfam" id="PF18657">
    <property type="entry name" value="YDG"/>
    <property type="match status" value="3"/>
</dbReference>
<organism evidence="2 3">
    <name type="scientific">Sphingomonas alpina</name>
    <dbReference type="NCBI Taxonomy" id="653931"/>
    <lineage>
        <taxon>Bacteria</taxon>
        <taxon>Pseudomonadati</taxon>
        <taxon>Pseudomonadota</taxon>
        <taxon>Alphaproteobacteria</taxon>
        <taxon>Sphingomonadales</taxon>
        <taxon>Sphingomonadaceae</taxon>
        <taxon>Sphingomonas</taxon>
    </lineage>
</organism>
<dbReference type="AlphaFoldDB" id="A0A7H0LQ15"/>
<dbReference type="InterPro" id="IPR008638">
    <property type="entry name" value="FhaB/CdiA-like_TPS"/>
</dbReference>
<dbReference type="RefSeq" id="WP_187764071.1">
    <property type="nucleotide sequence ID" value="NZ_CP061038.1"/>
</dbReference>
<feature type="domain" description="YDG" evidence="1">
    <location>
        <begin position="947"/>
        <end position="1019"/>
    </location>
</feature>